<evidence type="ECO:0000313" key="3">
    <source>
        <dbReference type="EMBL" id="PIT93688.1"/>
    </source>
</evidence>
<name>A0A2M6WLI2_9BACT</name>
<keyword evidence="2" id="KW-0812">Transmembrane</keyword>
<dbReference type="AlphaFoldDB" id="A0A2M6WLI2"/>
<keyword evidence="2" id="KW-0472">Membrane</keyword>
<dbReference type="Proteomes" id="UP000229335">
    <property type="component" value="Unassembled WGS sequence"/>
</dbReference>
<sequence>MLAPKSMPLKKIALYSAILIVLLGGTVFTLYNSLYANKRSPTQNKGEGAIKNTAIVEENLGARNTNIQEEIDFLSSEKFKRLRGNPEAPETTAAGNNNPFISSSQK</sequence>
<gene>
    <name evidence="3" type="ORF">COU00_03000</name>
</gene>
<comment type="caution">
    <text evidence="3">The sequence shown here is derived from an EMBL/GenBank/DDBJ whole genome shotgun (WGS) entry which is preliminary data.</text>
</comment>
<proteinExistence type="predicted"/>
<evidence type="ECO:0000256" key="1">
    <source>
        <dbReference type="SAM" id="MobiDB-lite"/>
    </source>
</evidence>
<evidence type="ECO:0000313" key="4">
    <source>
        <dbReference type="Proteomes" id="UP000229335"/>
    </source>
</evidence>
<reference evidence="4" key="1">
    <citation type="submission" date="2017-09" db="EMBL/GenBank/DDBJ databases">
        <title>Depth-based differentiation of microbial function through sediment-hosted aquifers and enrichment of novel symbionts in the deep terrestrial subsurface.</title>
        <authorList>
            <person name="Probst A.J."/>
            <person name="Ladd B."/>
            <person name="Jarett J.K."/>
            <person name="Geller-Mcgrath D.E."/>
            <person name="Sieber C.M.K."/>
            <person name="Emerson J.B."/>
            <person name="Anantharaman K."/>
            <person name="Thomas B.C."/>
            <person name="Malmstrom R."/>
            <person name="Stieglmeier M."/>
            <person name="Klingl A."/>
            <person name="Woyke T."/>
            <person name="Ryan C.M."/>
            <person name="Banfield J.F."/>
        </authorList>
    </citation>
    <scope>NUCLEOTIDE SEQUENCE [LARGE SCALE GENOMIC DNA]</scope>
</reference>
<keyword evidence="2" id="KW-1133">Transmembrane helix</keyword>
<feature type="region of interest" description="Disordered" evidence="1">
    <location>
        <begin position="82"/>
        <end position="106"/>
    </location>
</feature>
<protein>
    <submittedName>
        <fullName evidence="3">Uncharacterized protein</fullName>
    </submittedName>
</protein>
<dbReference type="EMBL" id="PFAS01000050">
    <property type="protein sequence ID" value="PIT93688.1"/>
    <property type="molecule type" value="Genomic_DNA"/>
</dbReference>
<evidence type="ECO:0000256" key="2">
    <source>
        <dbReference type="SAM" id="Phobius"/>
    </source>
</evidence>
<feature type="compositionally biased region" description="Polar residues" evidence="1">
    <location>
        <begin position="93"/>
        <end position="106"/>
    </location>
</feature>
<accession>A0A2M6WLI2</accession>
<organism evidence="3 4">
    <name type="scientific">Candidatus Falkowbacteria bacterium CG10_big_fil_rev_8_21_14_0_10_43_11</name>
    <dbReference type="NCBI Taxonomy" id="1974568"/>
    <lineage>
        <taxon>Bacteria</taxon>
        <taxon>Candidatus Falkowiibacteriota</taxon>
    </lineage>
</organism>
<feature type="transmembrane region" description="Helical" evidence="2">
    <location>
        <begin position="12"/>
        <end position="31"/>
    </location>
</feature>